<dbReference type="Pfam" id="PF00096">
    <property type="entry name" value="zf-C2H2"/>
    <property type="match status" value="5"/>
</dbReference>
<dbReference type="SUPFAM" id="SSF57667">
    <property type="entry name" value="beta-beta-alpha zinc fingers"/>
    <property type="match status" value="5"/>
</dbReference>
<keyword evidence="4" id="KW-0862">Zinc</keyword>
<feature type="compositionally biased region" description="Acidic residues" evidence="6">
    <location>
        <begin position="56"/>
        <end position="69"/>
    </location>
</feature>
<evidence type="ECO:0000256" key="4">
    <source>
        <dbReference type="ARBA" id="ARBA00022833"/>
    </source>
</evidence>
<feature type="compositionally biased region" description="Polar residues" evidence="6">
    <location>
        <begin position="22"/>
        <end position="31"/>
    </location>
</feature>
<feature type="domain" description="C2H2-type" evidence="7">
    <location>
        <begin position="218"/>
        <end position="245"/>
    </location>
</feature>
<feature type="domain" description="C2H2-type" evidence="7">
    <location>
        <begin position="372"/>
        <end position="399"/>
    </location>
</feature>
<dbReference type="InterPro" id="IPR013087">
    <property type="entry name" value="Znf_C2H2_type"/>
</dbReference>
<feature type="domain" description="C2H2-type" evidence="7">
    <location>
        <begin position="400"/>
        <end position="427"/>
    </location>
</feature>
<evidence type="ECO:0000256" key="1">
    <source>
        <dbReference type="ARBA" id="ARBA00022723"/>
    </source>
</evidence>
<evidence type="ECO:0000256" key="3">
    <source>
        <dbReference type="ARBA" id="ARBA00022771"/>
    </source>
</evidence>
<dbReference type="PROSITE" id="PS00028">
    <property type="entry name" value="ZINC_FINGER_C2H2_1"/>
    <property type="match status" value="3"/>
</dbReference>
<reference evidence="9" key="1">
    <citation type="submission" date="2025-08" db="UniProtKB">
        <authorList>
            <consortium name="RefSeq"/>
        </authorList>
    </citation>
    <scope>IDENTIFICATION</scope>
</reference>
<keyword evidence="1" id="KW-0479">Metal-binding</keyword>
<organism evidence="8 9">
    <name type="scientific">Galeopterus variegatus</name>
    <name type="common">Malayan flying lemur</name>
    <name type="synonym">Cynocephalus variegatus</name>
    <dbReference type="NCBI Taxonomy" id="482537"/>
    <lineage>
        <taxon>Eukaryota</taxon>
        <taxon>Metazoa</taxon>
        <taxon>Chordata</taxon>
        <taxon>Craniata</taxon>
        <taxon>Vertebrata</taxon>
        <taxon>Euteleostomi</taxon>
        <taxon>Mammalia</taxon>
        <taxon>Eutheria</taxon>
        <taxon>Euarchontoglires</taxon>
        <taxon>Dermoptera</taxon>
        <taxon>Cynocephalidae</taxon>
        <taxon>Galeopterus</taxon>
    </lineage>
</organism>
<sequence length="553" mass="58818">MSTGSAVHEGWVRMMGTAPEGESTSPLPSSVDTEDSLDEGPGALVLESDLLLGQDLEFEEEEEEEEGDGNSDQLMGFERDSEGDSLGARPGLPYGLSDDESGGGRALSAESEVEEPARGPGEARGERPGPACQLCGGLTGEGPCCGAGGPGGGPPLPPRLLYSCRLCAFVSHYSSHLKRHMQTHSGEKPFRCGRCPYASAQLVNLTRHTRTHTGEKPYRCPHCPFACSSLGNLRRHQRTHTGPPTPPCPTCGFRCCAPRPTRPPSPTEQEGAVPQRSEDALLLPDLSLHVPPGGASFLPDCGQLRGEGEGLCGTGSEPLPELLFPWTCRGCGQELEEGEGSRLGAAMCGRCMRGEAGGGASGGPQGPSDKGFACSLCPFATHYPNHLARHMKTHSGEKPFRCARCPYASAHLDNLKRHQRVHTGEKPYKCPLCPYACGNLANLKRHGRIHSGDKPFRCSLCNYSCNQSMNLKRHMLRHTGEKPFRCATCAYTTGHWDNYKRHQKVHGHGGAGGTGLSASEGWAPPHSPPSVLSSRGPTALGAAGSRALHTDSP</sequence>
<feature type="domain" description="C2H2-type" evidence="7">
    <location>
        <begin position="456"/>
        <end position="483"/>
    </location>
</feature>
<dbReference type="PANTHER" id="PTHR24379:SF121">
    <property type="entry name" value="C2H2-TYPE DOMAIN-CONTAINING PROTEIN"/>
    <property type="match status" value="1"/>
</dbReference>
<protein>
    <submittedName>
        <fullName evidence="9">Zinc finger protein 513</fullName>
    </submittedName>
</protein>
<accession>A0ABM0RP85</accession>
<feature type="region of interest" description="Disordered" evidence="6">
    <location>
        <begin position="1"/>
        <end position="129"/>
    </location>
</feature>
<keyword evidence="8" id="KW-1185">Reference proteome</keyword>
<dbReference type="RefSeq" id="XP_008582426.1">
    <property type="nucleotide sequence ID" value="XM_008584204.1"/>
</dbReference>
<gene>
    <name evidence="9" type="primary">ZNF513</name>
</gene>
<feature type="domain" description="C2H2-type" evidence="7">
    <location>
        <begin position="162"/>
        <end position="189"/>
    </location>
</feature>
<keyword evidence="2" id="KW-0677">Repeat</keyword>
<feature type="region of interest" description="Disordered" evidence="6">
    <location>
        <begin position="504"/>
        <end position="553"/>
    </location>
</feature>
<feature type="domain" description="C2H2-type" evidence="7">
    <location>
        <begin position="190"/>
        <end position="217"/>
    </location>
</feature>
<feature type="compositionally biased region" description="Basic and acidic residues" evidence="6">
    <location>
        <begin position="115"/>
        <end position="127"/>
    </location>
</feature>
<dbReference type="PROSITE" id="PS50157">
    <property type="entry name" value="ZINC_FINGER_C2H2_2"/>
    <property type="match status" value="7"/>
</dbReference>
<dbReference type="SMART" id="SM00355">
    <property type="entry name" value="ZnF_C2H2"/>
    <property type="match status" value="8"/>
</dbReference>
<feature type="domain" description="C2H2-type" evidence="7">
    <location>
        <begin position="428"/>
        <end position="455"/>
    </location>
</feature>
<evidence type="ECO:0000256" key="5">
    <source>
        <dbReference type="PROSITE-ProRule" id="PRU00042"/>
    </source>
</evidence>
<name>A0ABM0RP85_GALVR</name>
<evidence type="ECO:0000259" key="7">
    <source>
        <dbReference type="PROSITE" id="PS50157"/>
    </source>
</evidence>
<evidence type="ECO:0000313" key="8">
    <source>
        <dbReference type="Proteomes" id="UP000694923"/>
    </source>
</evidence>
<evidence type="ECO:0000313" key="9">
    <source>
        <dbReference type="RefSeq" id="XP_008582426.1"/>
    </source>
</evidence>
<dbReference type="Proteomes" id="UP000694923">
    <property type="component" value="Unplaced"/>
</dbReference>
<dbReference type="GeneID" id="103599982"/>
<evidence type="ECO:0000256" key="6">
    <source>
        <dbReference type="SAM" id="MobiDB-lite"/>
    </source>
</evidence>
<proteinExistence type="predicted"/>
<dbReference type="PANTHER" id="PTHR24379">
    <property type="entry name" value="KRAB AND ZINC FINGER DOMAIN-CONTAINING"/>
    <property type="match status" value="1"/>
</dbReference>
<keyword evidence="3 5" id="KW-0863">Zinc-finger</keyword>
<dbReference type="InterPro" id="IPR036236">
    <property type="entry name" value="Znf_C2H2_sf"/>
</dbReference>
<evidence type="ECO:0000256" key="2">
    <source>
        <dbReference type="ARBA" id="ARBA00022737"/>
    </source>
</evidence>
<dbReference type="Gene3D" id="3.30.160.60">
    <property type="entry name" value="Classic Zinc Finger"/>
    <property type="match status" value="8"/>
</dbReference>